<name>H5Y512_9FIRM</name>
<dbReference type="CDD" id="cd04301">
    <property type="entry name" value="NAT_SF"/>
    <property type="match status" value="1"/>
</dbReference>
<dbReference type="PROSITE" id="PS51186">
    <property type="entry name" value="GNAT"/>
    <property type="match status" value="1"/>
</dbReference>
<dbReference type="InterPro" id="IPR000182">
    <property type="entry name" value="GNAT_dom"/>
</dbReference>
<feature type="domain" description="N-acetyltransferase" evidence="1">
    <location>
        <begin position="4"/>
        <end position="152"/>
    </location>
</feature>
<keyword evidence="2" id="KW-0808">Transferase</keyword>
<dbReference type="eggNOG" id="COG0456">
    <property type="taxonomic scope" value="Bacteria"/>
</dbReference>
<evidence type="ECO:0000259" key="1">
    <source>
        <dbReference type="PROSITE" id="PS51186"/>
    </source>
</evidence>
<keyword evidence="3" id="KW-1185">Reference proteome</keyword>
<dbReference type="Pfam" id="PF00583">
    <property type="entry name" value="Acetyltransf_1"/>
    <property type="match status" value="1"/>
</dbReference>
<protein>
    <submittedName>
        <fullName evidence="2">Acetyltransferase</fullName>
    </submittedName>
</protein>
<dbReference type="HOGENOM" id="CLU_1025761_0_0_9"/>
<dbReference type="OrthoDB" id="4228396at2"/>
<reference evidence="2 3" key="1">
    <citation type="submission" date="2011-11" db="EMBL/GenBank/DDBJ databases">
        <title>The Noncontiguous Finished genome of Desulfosporosinus youngiae DSM 17734.</title>
        <authorList>
            <consortium name="US DOE Joint Genome Institute (JGI-PGF)"/>
            <person name="Lucas S."/>
            <person name="Han J."/>
            <person name="Lapidus A."/>
            <person name="Cheng J.-F."/>
            <person name="Goodwin L."/>
            <person name="Pitluck S."/>
            <person name="Peters L."/>
            <person name="Ovchinnikova G."/>
            <person name="Lu M."/>
            <person name="Land M.L."/>
            <person name="Hauser L."/>
            <person name="Pester M."/>
            <person name="Spring S."/>
            <person name="Ollivier B."/>
            <person name="Rattei T."/>
            <person name="Klenk H.-P."/>
            <person name="Wagner M."/>
            <person name="Loy A."/>
            <person name="Woyke T.J."/>
        </authorList>
    </citation>
    <scope>NUCLEOTIDE SEQUENCE [LARGE SCALE GENOMIC DNA]</scope>
    <source>
        <strain evidence="2 3">DSM 17734</strain>
    </source>
</reference>
<evidence type="ECO:0000313" key="2">
    <source>
        <dbReference type="EMBL" id="EHQ90047.1"/>
    </source>
</evidence>
<sequence>MRRVRVTTLEHSSLYEITEMWNRCWRGYYYDMSYTHEHMKIWLELSHVSLRHSIAVHVNHQIVGFSLLSIDGRDGWIAGACIDPEYRRNGLFKVLMRTQLNMANYIQLKRVFLEVLEQNPARLVYQSVGFLCVRQLNVYRSKRKLLQNKPFEGNPLVLIPVEHYFKNRSQAFFNPAWQRREGYLRRHNNLRALINLNGTAGALFAGDKWGPLLDIWSADSAGAEEVLSTLLRKLDDPLTLINQPNDWIAALLGKLGINPNAKQIEMCVELS</sequence>
<dbReference type="EMBL" id="CM001441">
    <property type="protein sequence ID" value="EHQ90047.1"/>
    <property type="molecule type" value="Genomic_DNA"/>
</dbReference>
<accession>H5Y512</accession>
<proteinExistence type="predicted"/>
<dbReference type="STRING" id="768710.DesyoDRAFT_3002"/>
<dbReference type="GO" id="GO:0016747">
    <property type="term" value="F:acyltransferase activity, transferring groups other than amino-acyl groups"/>
    <property type="evidence" value="ECO:0007669"/>
    <property type="project" value="InterPro"/>
</dbReference>
<dbReference type="Gene3D" id="3.40.630.30">
    <property type="match status" value="1"/>
</dbReference>
<evidence type="ECO:0000313" key="3">
    <source>
        <dbReference type="Proteomes" id="UP000005104"/>
    </source>
</evidence>
<dbReference type="AlphaFoldDB" id="H5Y512"/>
<dbReference type="SUPFAM" id="SSF55729">
    <property type="entry name" value="Acyl-CoA N-acyltransferases (Nat)"/>
    <property type="match status" value="1"/>
</dbReference>
<dbReference type="InterPro" id="IPR016181">
    <property type="entry name" value="Acyl_CoA_acyltransferase"/>
</dbReference>
<dbReference type="Proteomes" id="UP000005104">
    <property type="component" value="Chromosome"/>
</dbReference>
<gene>
    <name evidence="2" type="ORF">DesyoDRAFT_3002</name>
</gene>
<organism evidence="2 3">
    <name type="scientific">Desulfosporosinus youngiae DSM 17734</name>
    <dbReference type="NCBI Taxonomy" id="768710"/>
    <lineage>
        <taxon>Bacteria</taxon>
        <taxon>Bacillati</taxon>
        <taxon>Bacillota</taxon>
        <taxon>Clostridia</taxon>
        <taxon>Eubacteriales</taxon>
        <taxon>Desulfitobacteriaceae</taxon>
        <taxon>Desulfosporosinus</taxon>
    </lineage>
</organism>